<dbReference type="CDD" id="cd02440">
    <property type="entry name" value="AdoMet_MTases"/>
    <property type="match status" value="1"/>
</dbReference>
<sequence length="401" mass="44362">MDTPIILVQAASRAWSGAPDWCMNDVDGRPVVALTVESALKEFPAADIRIIAPEFDRGGKLDEIPAMFPEHKISVFYGQDDSPLERMIAALEDIDEQSLFIRVDGLHFGWLPGHARTMLEQAEKEGLDCVKTEDDFPIQLTSDIYRLGALKKAHSLLGERPNCAPYCIHPKFFMFNEAEEFKCARVAGPAVSEQWLKECRETAEQVYIAGNMNVGQHTPISSGDQLSFHYELALDYISPEAQVLDCACGPGYGARMLAAKAEKVIAADLDIETVRLASSGKYFDNITFQTGDATSLSFEDGSFDAVTSFETVEHVNPAPFFKEMERVLKPGGLLILSTPQNSLGHIPVNSQHLHEFSLQEISGLCSEHFEIMQTTGIKQGRIVFPDDPKGQNTFMVCRKPA</sequence>
<dbReference type="OrthoDB" id="6493506at2"/>
<evidence type="ECO:0000256" key="1">
    <source>
        <dbReference type="ARBA" id="ARBA00008361"/>
    </source>
</evidence>
<dbReference type="GO" id="GO:0032259">
    <property type="term" value="P:methylation"/>
    <property type="evidence" value="ECO:0007669"/>
    <property type="project" value="UniProtKB-KW"/>
</dbReference>
<dbReference type="Pfam" id="PF08241">
    <property type="entry name" value="Methyltransf_11"/>
    <property type="match status" value="1"/>
</dbReference>
<organism evidence="5 6">
    <name type="scientific">Maridesulfovibrio salexigens (strain ATCC 14822 / DSM 2638 / NCIMB 8403 / VKM B-1763)</name>
    <name type="common">Desulfovibrio salexigens</name>
    <dbReference type="NCBI Taxonomy" id="526222"/>
    <lineage>
        <taxon>Bacteria</taxon>
        <taxon>Pseudomonadati</taxon>
        <taxon>Thermodesulfobacteriota</taxon>
        <taxon>Desulfovibrionia</taxon>
        <taxon>Desulfovibrionales</taxon>
        <taxon>Desulfovibrionaceae</taxon>
        <taxon>Maridesulfovibrio</taxon>
    </lineage>
</organism>
<dbReference type="Proteomes" id="UP000002601">
    <property type="component" value="Chromosome"/>
</dbReference>
<evidence type="ECO:0000256" key="3">
    <source>
        <dbReference type="ARBA" id="ARBA00022679"/>
    </source>
</evidence>
<dbReference type="EMBL" id="CP001649">
    <property type="protein sequence ID" value="ACS78638.1"/>
    <property type="molecule type" value="Genomic_DNA"/>
</dbReference>
<dbReference type="STRING" id="526222.Desal_0572"/>
<dbReference type="PANTHER" id="PTHR44942:SF4">
    <property type="entry name" value="METHYLTRANSFERASE TYPE 11 DOMAIN-CONTAINING PROTEIN"/>
    <property type="match status" value="1"/>
</dbReference>
<protein>
    <submittedName>
        <fullName evidence="5">Methyltransferase type 11</fullName>
    </submittedName>
</protein>
<dbReference type="InterPro" id="IPR051052">
    <property type="entry name" value="Diverse_substrate_MTase"/>
</dbReference>
<dbReference type="InterPro" id="IPR029063">
    <property type="entry name" value="SAM-dependent_MTases_sf"/>
</dbReference>
<dbReference type="KEGG" id="dsa:Desal_0572"/>
<keyword evidence="3 5" id="KW-0808">Transferase</keyword>
<dbReference type="Gene3D" id="3.40.50.150">
    <property type="entry name" value="Vaccinia Virus protein VP39"/>
    <property type="match status" value="1"/>
</dbReference>
<gene>
    <name evidence="5" type="ordered locus">Desal_0572</name>
</gene>
<evidence type="ECO:0000313" key="5">
    <source>
        <dbReference type="EMBL" id="ACS78638.1"/>
    </source>
</evidence>
<dbReference type="PANTHER" id="PTHR44942">
    <property type="entry name" value="METHYLTRANSF_11 DOMAIN-CONTAINING PROTEIN"/>
    <property type="match status" value="1"/>
</dbReference>
<evidence type="ECO:0000256" key="2">
    <source>
        <dbReference type="ARBA" id="ARBA00022603"/>
    </source>
</evidence>
<keyword evidence="2 5" id="KW-0489">Methyltransferase</keyword>
<evidence type="ECO:0000259" key="4">
    <source>
        <dbReference type="Pfam" id="PF08241"/>
    </source>
</evidence>
<feature type="domain" description="Methyltransferase type 11" evidence="4">
    <location>
        <begin position="244"/>
        <end position="336"/>
    </location>
</feature>
<dbReference type="eggNOG" id="COG1861">
    <property type="taxonomic scope" value="Bacteria"/>
</dbReference>
<dbReference type="HOGENOM" id="CLU_686758_0_0_7"/>
<evidence type="ECO:0000313" key="6">
    <source>
        <dbReference type="Proteomes" id="UP000002601"/>
    </source>
</evidence>
<reference evidence="5 6" key="1">
    <citation type="submission" date="2009-06" db="EMBL/GenBank/DDBJ databases">
        <title>Complete sequence of Desulfovibrio salexigens DSM 2638.</title>
        <authorList>
            <consortium name="US DOE Joint Genome Institute"/>
            <person name="Lucas S."/>
            <person name="Copeland A."/>
            <person name="Lapidus A."/>
            <person name="Glavina del Rio T."/>
            <person name="Tice H."/>
            <person name="Bruce D."/>
            <person name="Goodwin L."/>
            <person name="Pitluck S."/>
            <person name="Munk A.C."/>
            <person name="Brettin T."/>
            <person name="Detter J.C."/>
            <person name="Han C."/>
            <person name="Tapia R."/>
            <person name="Larimer F."/>
            <person name="Land M."/>
            <person name="Hauser L."/>
            <person name="Kyrpides N."/>
            <person name="Anderson I."/>
            <person name="Wall J.D."/>
            <person name="Arkin A.P."/>
            <person name="Dehal P."/>
            <person name="Chivian D."/>
            <person name="Giles B."/>
            <person name="Hazen T.C."/>
        </authorList>
    </citation>
    <scope>NUCLEOTIDE SEQUENCE [LARGE SCALE GENOMIC DNA]</scope>
    <source>
        <strain evidence="6">ATCC 14822 / DSM 2638 / NCIMB 8403 / VKM B-1763</strain>
    </source>
</reference>
<dbReference type="AlphaFoldDB" id="C6BXT0"/>
<dbReference type="SUPFAM" id="SSF53335">
    <property type="entry name" value="S-adenosyl-L-methionine-dependent methyltransferases"/>
    <property type="match status" value="1"/>
</dbReference>
<dbReference type="GO" id="GO:0008757">
    <property type="term" value="F:S-adenosylmethionine-dependent methyltransferase activity"/>
    <property type="evidence" value="ECO:0007669"/>
    <property type="project" value="InterPro"/>
</dbReference>
<proteinExistence type="inferred from homology"/>
<accession>C6BXT0</accession>
<dbReference type="RefSeq" id="WP_015850457.1">
    <property type="nucleotide sequence ID" value="NC_012881.1"/>
</dbReference>
<name>C6BXT0_MARSD</name>
<dbReference type="eggNOG" id="COG2227">
    <property type="taxonomic scope" value="Bacteria"/>
</dbReference>
<comment type="similarity">
    <text evidence="1">Belongs to the methyltransferase superfamily.</text>
</comment>
<keyword evidence="6" id="KW-1185">Reference proteome</keyword>
<dbReference type="InterPro" id="IPR013216">
    <property type="entry name" value="Methyltransf_11"/>
</dbReference>